<evidence type="ECO:0000256" key="5">
    <source>
        <dbReference type="ARBA" id="ARBA00023010"/>
    </source>
</evidence>
<dbReference type="GO" id="GO:0005643">
    <property type="term" value="C:nuclear pore"/>
    <property type="evidence" value="ECO:0007669"/>
    <property type="project" value="UniProtKB-SubCell"/>
</dbReference>
<dbReference type="PANTHER" id="PTHR13257:SF0">
    <property type="entry name" value="NUCLEAR PORE COMPLEX PROTEIN NUP88"/>
    <property type="match status" value="1"/>
</dbReference>
<dbReference type="Proteomes" id="UP000011777">
    <property type="component" value="Unassembled WGS sequence"/>
</dbReference>
<comment type="caution">
    <text evidence="9">The sequence shown here is derived from an EMBL/GenBank/DDBJ whole genome shotgun (WGS) entry which is preliminary data.</text>
</comment>
<dbReference type="OMA" id="WFKEINS"/>
<reference evidence="9 10" key="1">
    <citation type="submission" date="2013-02" db="EMBL/GenBank/DDBJ databases">
        <title>Genome sequence of Candida maltosa Xu316, a potential industrial strain for xylitol and ethanol production.</title>
        <authorList>
            <person name="Yu J."/>
            <person name="Wang Q."/>
            <person name="Geng X."/>
            <person name="Bao W."/>
            <person name="He P."/>
            <person name="Cai J."/>
        </authorList>
    </citation>
    <scope>NUCLEOTIDE SEQUENCE [LARGE SCALE GENOMIC DNA]</scope>
    <source>
        <strain evidence="10">Xu316</strain>
    </source>
</reference>
<evidence type="ECO:0000256" key="1">
    <source>
        <dbReference type="ARBA" id="ARBA00004567"/>
    </source>
</evidence>
<evidence type="ECO:0000313" key="10">
    <source>
        <dbReference type="Proteomes" id="UP000011777"/>
    </source>
</evidence>
<evidence type="ECO:0000256" key="8">
    <source>
        <dbReference type="SAM" id="Coils"/>
    </source>
</evidence>
<feature type="coiled-coil region" evidence="8">
    <location>
        <begin position="619"/>
        <end position="653"/>
    </location>
</feature>
<dbReference type="InterPro" id="IPR037700">
    <property type="entry name" value="NUP88/NUP82"/>
</dbReference>
<evidence type="ECO:0000256" key="2">
    <source>
        <dbReference type="ARBA" id="ARBA00022448"/>
    </source>
</evidence>
<dbReference type="GO" id="GO:0006606">
    <property type="term" value="P:protein import into nucleus"/>
    <property type="evidence" value="ECO:0007669"/>
    <property type="project" value="TreeGrafter"/>
</dbReference>
<dbReference type="eggNOG" id="ENOG502T8MV">
    <property type="taxonomic scope" value="Eukaryota"/>
</dbReference>
<name>M3JDP0_CANMX</name>
<keyword evidence="4" id="KW-0653">Protein transport</keyword>
<keyword evidence="6" id="KW-0906">Nuclear pore complex</keyword>
<keyword evidence="10" id="KW-1185">Reference proteome</keyword>
<dbReference type="GO" id="GO:0006406">
    <property type="term" value="P:mRNA export from nucleus"/>
    <property type="evidence" value="ECO:0007669"/>
    <property type="project" value="TreeGrafter"/>
</dbReference>
<proteinExistence type="predicted"/>
<accession>M3JDP0</accession>
<keyword evidence="5" id="KW-0811">Translocation</keyword>
<dbReference type="PANTHER" id="PTHR13257">
    <property type="entry name" value="NUCLEOPORIN NUP84-RELATED"/>
    <property type="match status" value="1"/>
</dbReference>
<comment type="subcellular location">
    <subcellularLocation>
        <location evidence="1">Nucleus</location>
        <location evidence="1">Nuclear pore complex</location>
    </subcellularLocation>
</comment>
<organism evidence="9 10">
    <name type="scientific">Candida maltosa (strain Xu316)</name>
    <name type="common">Yeast</name>
    <dbReference type="NCBI Taxonomy" id="1245528"/>
    <lineage>
        <taxon>Eukaryota</taxon>
        <taxon>Fungi</taxon>
        <taxon>Dikarya</taxon>
        <taxon>Ascomycota</taxon>
        <taxon>Saccharomycotina</taxon>
        <taxon>Pichiomycetes</taxon>
        <taxon>Debaryomycetaceae</taxon>
        <taxon>Candida/Lodderomyces clade</taxon>
        <taxon>Candida</taxon>
    </lineage>
</organism>
<dbReference type="STRING" id="1245528.M3JDP0"/>
<dbReference type="HOGENOM" id="CLU_358692_0_0_1"/>
<keyword evidence="3" id="KW-0509">mRNA transport</keyword>
<gene>
    <name evidence="9" type="ORF">G210_4651</name>
</gene>
<keyword evidence="2" id="KW-0813">Transport</keyword>
<evidence type="ECO:0000256" key="6">
    <source>
        <dbReference type="ARBA" id="ARBA00023132"/>
    </source>
</evidence>
<dbReference type="OrthoDB" id="341482at2759"/>
<dbReference type="GO" id="GO:0000055">
    <property type="term" value="P:ribosomal large subunit export from nucleus"/>
    <property type="evidence" value="ECO:0007669"/>
    <property type="project" value="InterPro"/>
</dbReference>
<dbReference type="GO" id="GO:0000056">
    <property type="term" value="P:ribosomal small subunit export from nucleus"/>
    <property type="evidence" value="ECO:0007669"/>
    <property type="project" value="InterPro"/>
</dbReference>
<dbReference type="AlphaFoldDB" id="M3JDP0"/>
<evidence type="ECO:0000256" key="3">
    <source>
        <dbReference type="ARBA" id="ARBA00022816"/>
    </source>
</evidence>
<keyword evidence="8" id="KW-0175">Coiled coil</keyword>
<dbReference type="GO" id="GO:0017056">
    <property type="term" value="F:structural constituent of nuclear pore"/>
    <property type="evidence" value="ECO:0007669"/>
    <property type="project" value="InterPro"/>
</dbReference>
<keyword evidence="7" id="KW-0539">Nucleus</keyword>
<evidence type="ECO:0000313" key="9">
    <source>
        <dbReference type="EMBL" id="EMG50318.1"/>
    </source>
</evidence>
<evidence type="ECO:0000256" key="7">
    <source>
        <dbReference type="ARBA" id="ARBA00023242"/>
    </source>
</evidence>
<sequence>MISIGSKDQFVSQITKQSLFRLILSKDTTAAESGNLTIPYNRLLLPVVEPFYEVLSMEINKSGTLLAVIGEEEIDVVTLPTNIMKGGGVNTYGTSFRIKNLQGKVKKCIWQTVAANDSILVVLNDNSQIKAYDLTKSLDIPVIDVDLKTFGNFKNEKATSISFGSNENLIGGLTLYVSSASNIYAIYPFTSRNINLATTLEAINIALQDTKAAMNLIEQKFPTSLSETASSNLNRASIKQFEYFQYLKNQLDESLPIVKEVRDVHTDKPYELAVVKQIFTVFDGPILQGPLISASSEIQDLISFGDNPLVALFASISSDGIINYYAQLAPMLMKYESTFLFNEESKEPTPEPKSRYIKPKRGFGFIDNSEKEEVALVKRTQSQAVFWKEELTTLDVLQKDKLPVEANNKPDLPSHFGAIDKNRFAIFVNSSKVVIADCSWVKKFVDDLIDDKVDDVAVDSQYGIASFDKEPVTAFAFLKDEITGTGEYLLVFRNKVQDDLEVIQIVKGDENEENKKPLQLTAPPPQLSSSSYIPQKPFAELKSELEILSSAKINHKNIPVDEVPLKEPNFDNLTNLNTFSVRTIQLVSDYSIFGVKLQARILSILDSLKEQQSILASMGDKYKKVNDDQENKLKSLTEKQTKLDQRMSDLQKKIFDALNNSKQGKSLPISDAEKNWYKEINNINAIVNTPIDNEEQSLVEKIENLSLQVESIVSNTNDKTTKLSPVEQLELEKRLGKLRNWLNRENKSINILKDKLTNSLKVIDDKHP</sequence>
<dbReference type="EMBL" id="AOGT01000304">
    <property type="protein sequence ID" value="EMG50318.1"/>
    <property type="molecule type" value="Genomic_DNA"/>
</dbReference>
<protein>
    <submittedName>
        <fullName evidence="9">Nuclear pore complex subunit, putative (Nucleoporin, putative)</fullName>
    </submittedName>
</protein>
<evidence type="ECO:0000256" key="4">
    <source>
        <dbReference type="ARBA" id="ARBA00022927"/>
    </source>
</evidence>